<dbReference type="InterPro" id="IPR036282">
    <property type="entry name" value="Glutathione-S-Trfase_C_sf"/>
</dbReference>
<dbReference type="InterPro" id="IPR040079">
    <property type="entry name" value="Glutathione_S-Trfase"/>
</dbReference>
<evidence type="ECO:0000256" key="3">
    <source>
        <dbReference type="ARBA" id="ARBA00038317"/>
    </source>
</evidence>
<dbReference type="EC" id="2.5.1.18" evidence="1"/>
<dbReference type="SFLD" id="SFLDG01205">
    <property type="entry name" value="AMPS.1"/>
    <property type="match status" value="1"/>
</dbReference>
<dbReference type="InterPro" id="IPR036249">
    <property type="entry name" value="Thioredoxin-like_sf"/>
</dbReference>
<dbReference type="GO" id="GO:0004602">
    <property type="term" value="F:glutathione peroxidase activity"/>
    <property type="evidence" value="ECO:0007669"/>
    <property type="project" value="UniProtKB-ARBA"/>
</dbReference>
<dbReference type="SUPFAM" id="SSF47616">
    <property type="entry name" value="GST C-terminal domain-like"/>
    <property type="match status" value="1"/>
</dbReference>
<keyword evidence="6" id="KW-1185">Reference proteome</keyword>
<dbReference type="Pfam" id="PF14497">
    <property type="entry name" value="GST_C_3"/>
    <property type="match status" value="1"/>
</dbReference>
<dbReference type="AlphaFoldDB" id="A0A164KVJ0"/>
<evidence type="ECO:0000256" key="4">
    <source>
        <dbReference type="ARBA" id="ARBA00047960"/>
    </source>
</evidence>
<accession>A0A164KVJ0</accession>
<dbReference type="InterPro" id="IPR010987">
    <property type="entry name" value="Glutathione-S-Trfase_C-like"/>
</dbReference>
<dbReference type="Gene3D" id="1.20.1050.10">
    <property type="match status" value="1"/>
</dbReference>
<dbReference type="SUPFAM" id="SSF52833">
    <property type="entry name" value="Thioredoxin-like"/>
    <property type="match status" value="1"/>
</dbReference>
<dbReference type="SFLD" id="SFLDG00363">
    <property type="entry name" value="AMPS_(cytGST):_Alpha-__Mu-__Pi"/>
    <property type="match status" value="1"/>
</dbReference>
<keyword evidence="2" id="KW-0808">Transferase</keyword>
<organism evidence="5 6">
    <name type="scientific">Daphnia magna</name>
    <dbReference type="NCBI Taxonomy" id="35525"/>
    <lineage>
        <taxon>Eukaryota</taxon>
        <taxon>Metazoa</taxon>
        <taxon>Ecdysozoa</taxon>
        <taxon>Arthropoda</taxon>
        <taxon>Crustacea</taxon>
        <taxon>Branchiopoda</taxon>
        <taxon>Diplostraca</taxon>
        <taxon>Cladocera</taxon>
        <taxon>Anomopoda</taxon>
        <taxon>Daphniidae</taxon>
        <taxon>Daphnia</taxon>
    </lineage>
</organism>
<dbReference type="Proteomes" id="UP000076858">
    <property type="component" value="Unassembled WGS sequence"/>
</dbReference>
<dbReference type="InterPro" id="IPR004046">
    <property type="entry name" value="GST_C"/>
</dbReference>
<dbReference type="FunFam" id="1.20.1050.10:FF:000030">
    <property type="entry name" value="Glutathione S-transferase S1"/>
    <property type="match status" value="1"/>
</dbReference>
<comment type="caution">
    <text evidence="5">The sequence shown here is derived from an EMBL/GenBank/DDBJ whole genome shotgun (WGS) entry which is preliminary data.</text>
</comment>
<dbReference type="Gene3D" id="3.40.30.10">
    <property type="entry name" value="Glutaredoxin"/>
    <property type="match status" value="1"/>
</dbReference>
<dbReference type="InterPro" id="IPR004045">
    <property type="entry name" value="Glutathione_S-Trfase_N"/>
</dbReference>
<dbReference type="PROSITE" id="PS50404">
    <property type="entry name" value="GST_NTER"/>
    <property type="match status" value="1"/>
</dbReference>
<dbReference type="STRING" id="35525.A0A164KVJ0"/>
<evidence type="ECO:0000256" key="1">
    <source>
        <dbReference type="ARBA" id="ARBA00012452"/>
    </source>
</evidence>
<dbReference type="Pfam" id="PF02798">
    <property type="entry name" value="GST_N"/>
    <property type="match status" value="1"/>
</dbReference>
<dbReference type="PANTHER" id="PTHR11571">
    <property type="entry name" value="GLUTATHIONE S-TRANSFERASE"/>
    <property type="match status" value="1"/>
</dbReference>
<reference evidence="5 6" key="1">
    <citation type="submission" date="2016-03" db="EMBL/GenBank/DDBJ databases">
        <title>EvidentialGene: Evidence-directed Construction of Genes on Genomes.</title>
        <authorList>
            <person name="Gilbert D.G."/>
            <person name="Choi J.-H."/>
            <person name="Mockaitis K."/>
            <person name="Colbourne J."/>
            <person name="Pfrender M."/>
        </authorList>
    </citation>
    <scope>NUCLEOTIDE SEQUENCE [LARGE SCALE GENOMIC DNA]</scope>
    <source>
        <strain evidence="5 6">Xinb3</strain>
        <tissue evidence="5">Complete organism</tissue>
    </source>
</reference>
<dbReference type="SFLD" id="SFLDS00019">
    <property type="entry name" value="Glutathione_Transferase_(cytos"/>
    <property type="match status" value="1"/>
</dbReference>
<evidence type="ECO:0000313" key="5">
    <source>
        <dbReference type="EMBL" id="KZS03568.1"/>
    </source>
</evidence>
<gene>
    <name evidence="5" type="ORF">APZ42_033774</name>
</gene>
<comment type="catalytic activity">
    <reaction evidence="4">
        <text>RX + glutathione = an S-substituted glutathione + a halide anion + H(+)</text>
        <dbReference type="Rhea" id="RHEA:16437"/>
        <dbReference type="ChEBI" id="CHEBI:15378"/>
        <dbReference type="ChEBI" id="CHEBI:16042"/>
        <dbReference type="ChEBI" id="CHEBI:17792"/>
        <dbReference type="ChEBI" id="CHEBI:57925"/>
        <dbReference type="ChEBI" id="CHEBI:90779"/>
        <dbReference type="EC" id="2.5.1.18"/>
    </reaction>
</comment>
<dbReference type="PROSITE" id="PS50405">
    <property type="entry name" value="GST_CTER"/>
    <property type="match status" value="1"/>
</dbReference>
<dbReference type="OrthoDB" id="414243at2759"/>
<dbReference type="FunFam" id="3.40.30.10:FF:000035">
    <property type="entry name" value="hematopoietic prostaglandin D synthase"/>
    <property type="match status" value="1"/>
</dbReference>
<evidence type="ECO:0000313" key="6">
    <source>
        <dbReference type="Proteomes" id="UP000076858"/>
    </source>
</evidence>
<dbReference type="EMBL" id="LRGB01003257">
    <property type="protein sequence ID" value="KZS03568.1"/>
    <property type="molecule type" value="Genomic_DNA"/>
</dbReference>
<dbReference type="GO" id="GO:0006749">
    <property type="term" value="P:glutathione metabolic process"/>
    <property type="evidence" value="ECO:0007669"/>
    <property type="project" value="TreeGrafter"/>
</dbReference>
<dbReference type="PANTHER" id="PTHR11571:SF224">
    <property type="entry name" value="HEMATOPOIETIC PROSTAGLANDIN D SYNTHASE"/>
    <property type="match status" value="1"/>
</dbReference>
<name>A0A164KVJ0_9CRUS</name>
<comment type="similarity">
    <text evidence="3">Belongs to the GST superfamily. Sigma family.</text>
</comment>
<evidence type="ECO:0000256" key="2">
    <source>
        <dbReference type="ARBA" id="ARBA00022679"/>
    </source>
</evidence>
<proteinExistence type="inferred from homology"/>
<dbReference type="InterPro" id="IPR050213">
    <property type="entry name" value="GST_superfamily"/>
</dbReference>
<dbReference type="CDD" id="cd03192">
    <property type="entry name" value="GST_C_Sigma_like"/>
    <property type="match status" value="1"/>
</dbReference>
<sequence length="204" mass="23593">MVHYKLIYFNLRGRAELARLVLQHQEIVFEDFRFEREEWPKYKAGTPFGQVPVLEVDGKPLAQSNTIARYLARQHGLAGQNDWEQSQADMYVDCIHDLIGGTRPIIYETDKDKQKEMFQKFLQDVVNPHLQKVEQQLIKNGSGFLVGKSITWADLAYYSFFSPMMERLGEAILDSTPHLKKLVAHVGNIPQIKKYVETRPKTAL</sequence>
<protein>
    <recommendedName>
        <fullName evidence="1">glutathione transferase</fullName>
        <ecNumber evidence="1">2.5.1.18</ecNumber>
    </recommendedName>
</protein>
<dbReference type="CDD" id="cd03039">
    <property type="entry name" value="GST_N_Sigma_like"/>
    <property type="match status" value="1"/>
</dbReference>
<dbReference type="GO" id="GO:0004364">
    <property type="term" value="F:glutathione transferase activity"/>
    <property type="evidence" value="ECO:0007669"/>
    <property type="project" value="UniProtKB-EC"/>
</dbReference>